<comment type="function">
    <text evidence="5">Catalyzes the reduction of 1-pyrroline-5-carboxylate (PCA) to L-proline.</text>
</comment>
<comment type="caution">
    <text evidence="7">The sequence shown here is derived from an EMBL/GenBank/DDBJ whole genome shotgun (WGS) entry which is preliminary data.</text>
</comment>
<evidence type="ECO:0000256" key="1">
    <source>
        <dbReference type="ARBA" id="ARBA00005525"/>
    </source>
</evidence>
<evidence type="ECO:0000313" key="8">
    <source>
        <dbReference type="Proteomes" id="UP000286181"/>
    </source>
</evidence>
<proteinExistence type="inferred from homology"/>
<keyword evidence="2" id="KW-0028">Amino-acid biosynthesis</keyword>
<dbReference type="InterPro" id="IPR029036">
    <property type="entry name" value="P5CR_dimer"/>
</dbReference>
<feature type="non-terminal residue" evidence="7">
    <location>
        <position position="1"/>
    </location>
</feature>
<dbReference type="Proteomes" id="UP000286181">
    <property type="component" value="Unassembled WGS sequence"/>
</dbReference>
<dbReference type="PANTHER" id="PTHR11645">
    <property type="entry name" value="PYRROLINE-5-CARBOXYLATE REDUCTASE"/>
    <property type="match status" value="1"/>
</dbReference>
<dbReference type="Gene3D" id="1.10.3730.10">
    <property type="entry name" value="ProC C-terminal domain-like"/>
    <property type="match status" value="1"/>
</dbReference>
<keyword evidence="2" id="KW-0641">Proline biosynthesis</keyword>
<accession>A0A415IDP0</accession>
<dbReference type="GO" id="GO:0004735">
    <property type="term" value="F:pyrroline-5-carboxylate reductase activity"/>
    <property type="evidence" value="ECO:0007669"/>
    <property type="project" value="UniProtKB-EC"/>
</dbReference>
<evidence type="ECO:0000259" key="6">
    <source>
        <dbReference type="Pfam" id="PF14748"/>
    </source>
</evidence>
<evidence type="ECO:0000256" key="5">
    <source>
        <dbReference type="ARBA" id="ARBA00058118"/>
    </source>
</evidence>
<dbReference type="InterPro" id="IPR008927">
    <property type="entry name" value="6-PGluconate_DH-like_C_sf"/>
</dbReference>
<dbReference type="FunFam" id="1.10.3730.10:FF:000001">
    <property type="entry name" value="Pyrroline-5-carboxylate reductase"/>
    <property type="match status" value="1"/>
</dbReference>
<evidence type="ECO:0000256" key="3">
    <source>
        <dbReference type="ARBA" id="ARBA00022857"/>
    </source>
</evidence>
<sequence length="75" mass="8035">AGGMPRSQAYTFAAQAVLGSAKMVLETGKHPGELKDMVCSPAGTTIQAVRVLEEKGMRSSVFEAMMKCLDISRKM</sequence>
<name>A0A415IDP0_9FIRM</name>
<dbReference type="EC" id="1.5.1.2" evidence="7"/>
<evidence type="ECO:0000256" key="2">
    <source>
        <dbReference type="ARBA" id="ARBA00022650"/>
    </source>
</evidence>
<gene>
    <name evidence="7" type="ORF">DW038_06125</name>
</gene>
<organism evidence="7 8">
    <name type="scientific">Agathobacter rectalis</name>
    <dbReference type="NCBI Taxonomy" id="39491"/>
    <lineage>
        <taxon>Bacteria</taxon>
        <taxon>Bacillati</taxon>
        <taxon>Bacillota</taxon>
        <taxon>Clostridia</taxon>
        <taxon>Lachnospirales</taxon>
        <taxon>Lachnospiraceae</taxon>
        <taxon>Agathobacter</taxon>
    </lineage>
</organism>
<evidence type="ECO:0000256" key="4">
    <source>
        <dbReference type="ARBA" id="ARBA00023002"/>
    </source>
</evidence>
<dbReference type="SUPFAM" id="SSF48179">
    <property type="entry name" value="6-phosphogluconate dehydrogenase C-terminal domain-like"/>
    <property type="match status" value="1"/>
</dbReference>
<dbReference type="EMBL" id="QROF01000004">
    <property type="protein sequence ID" value="RHL05651.1"/>
    <property type="molecule type" value="Genomic_DNA"/>
</dbReference>
<dbReference type="GO" id="GO:0055129">
    <property type="term" value="P:L-proline biosynthetic process"/>
    <property type="evidence" value="ECO:0007669"/>
    <property type="project" value="TreeGrafter"/>
</dbReference>
<dbReference type="RefSeq" id="WP_306765595.1">
    <property type="nucleotide sequence ID" value="NZ_QROF01000004.1"/>
</dbReference>
<evidence type="ECO:0000313" key="7">
    <source>
        <dbReference type="EMBL" id="RHL05651.1"/>
    </source>
</evidence>
<dbReference type="PROSITE" id="PS00521">
    <property type="entry name" value="P5CR"/>
    <property type="match status" value="1"/>
</dbReference>
<protein>
    <submittedName>
        <fullName evidence="7">Pyrroline-5-carboxylate reductase</fullName>
        <ecNumber evidence="7">1.5.1.2</ecNumber>
    </submittedName>
</protein>
<dbReference type="PANTHER" id="PTHR11645:SF0">
    <property type="entry name" value="PYRROLINE-5-CARBOXYLATE REDUCTASE 3"/>
    <property type="match status" value="1"/>
</dbReference>
<dbReference type="AlphaFoldDB" id="A0A415IDP0"/>
<reference evidence="7 8" key="1">
    <citation type="submission" date="2018-08" db="EMBL/GenBank/DDBJ databases">
        <title>A genome reference for cultivated species of the human gut microbiota.</title>
        <authorList>
            <person name="Zou Y."/>
            <person name="Xue W."/>
            <person name="Luo G."/>
        </authorList>
    </citation>
    <scope>NUCLEOTIDE SEQUENCE [LARGE SCALE GENOMIC DNA]</scope>
    <source>
        <strain evidence="7 8">AF39-14AC</strain>
    </source>
</reference>
<comment type="similarity">
    <text evidence="1">Belongs to the pyrroline-5-carboxylate reductase family.</text>
</comment>
<feature type="domain" description="Pyrroline-5-carboxylate reductase dimerisation" evidence="6">
    <location>
        <begin position="3"/>
        <end position="75"/>
    </location>
</feature>
<dbReference type="Pfam" id="PF14748">
    <property type="entry name" value="P5CR_dimer"/>
    <property type="match status" value="1"/>
</dbReference>
<keyword evidence="3" id="KW-0521">NADP</keyword>
<dbReference type="InterPro" id="IPR053790">
    <property type="entry name" value="P5CR-like_CS"/>
</dbReference>
<keyword evidence="4 7" id="KW-0560">Oxidoreductase</keyword>